<name>A0A5M4B2M1_9BACT</name>
<organism evidence="2 3">
    <name type="scientific">Prolixibacter bellariivorans</name>
    <dbReference type="NCBI Taxonomy" id="314319"/>
    <lineage>
        <taxon>Bacteria</taxon>
        <taxon>Pseudomonadati</taxon>
        <taxon>Bacteroidota</taxon>
        <taxon>Bacteroidia</taxon>
        <taxon>Marinilabiliales</taxon>
        <taxon>Prolixibacteraceae</taxon>
        <taxon>Prolixibacter</taxon>
    </lineage>
</organism>
<accession>A0A5M4B2M1</accession>
<feature type="transmembrane region" description="Helical" evidence="1">
    <location>
        <begin position="85"/>
        <end position="103"/>
    </location>
</feature>
<proteinExistence type="predicted"/>
<evidence type="ECO:0000313" key="2">
    <source>
        <dbReference type="EMBL" id="GET34362.1"/>
    </source>
</evidence>
<dbReference type="EMBL" id="BLAX01000001">
    <property type="protein sequence ID" value="GET34362.1"/>
    <property type="molecule type" value="Genomic_DNA"/>
</dbReference>
<protein>
    <submittedName>
        <fullName evidence="2">Uncharacterized protein</fullName>
    </submittedName>
</protein>
<comment type="caution">
    <text evidence="2">The sequence shown here is derived from an EMBL/GenBank/DDBJ whole genome shotgun (WGS) entry which is preliminary data.</text>
</comment>
<feature type="transmembrane region" description="Helical" evidence="1">
    <location>
        <begin position="54"/>
        <end position="73"/>
    </location>
</feature>
<gene>
    <name evidence="2" type="ORF">PbJCM13498_32250</name>
</gene>
<dbReference type="AlphaFoldDB" id="A0A5M4B2M1"/>
<keyword evidence="3" id="KW-1185">Reference proteome</keyword>
<keyword evidence="1" id="KW-0472">Membrane</keyword>
<keyword evidence="1" id="KW-1133">Transmembrane helix</keyword>
<dbReference type="RefSeq" id="WP_025864681.1">
    <property type="nucleotide sequence ID" value="NZ_BLAX01000001.1"/>
</dbReference>
<keyword evidence="1" id="KW-0812">Transmembrane</keyword>
<evidence type="ECO:0000256" key="1">
    <source>
        <dbReference type="SAM" id="Phobius"/>
    </source>
</evidence>
<evidence type="ECO:0000313" key="3">
    <source>
        <dbReference type="Proteomes" id="UP000391834"/>
    </source>
</evidence>
<sequence>MGKPNKGNGARATFRNFLKSIVWPVTPLTLITVIALVIAAWEWIIYFVDKPSEALVVAVTTALTVVTLTLYLVDRLFIRILSYRKLVLGEVLVGIMAFLFISFQNRTLDINFQTDKDFIVILFDSNEKSLSDFQRRGIFSKELKVYNTHIVHLDSSLASINNLRIMEPAQWDAFSRHKGRIEIDGQSIQYILSSDNRTNPYLHRNPQPYIDSLLNLVIQEQQPVGEKD</sequence>
<feature type="transmembrane region" description="Helical" evidence="1">
    <location>
        <begin position="21"/>
        <end position="48"/>
    </location>
</feature>
<dbReference type="OrthoDB" id="1434460at2"/>
<reference evidence="2 3" key="1">
    <citation type="submission" date="2019-10" db="EMBL/GenBank/DDBJ databases">
        <title>Prolixibacter strains distinguished by the presence of nitrate reductase genes were adept at nitrate-dependent anaerobic corrosion of metallic iron and carbon steel.</title>
        <authorList>
            <person name="Iino T."/>
            <person name="Shono N."/>
            <person name="Ito K."/>
            <person name="Nakamura R."/>
            <person name="Sueoka K."/>
            <person name="Harayama S."/>
            <person name="Ohkuma M."/>
        </authorList>
    </citation>
    <scope>NUCLEOTIDE SEQUENCE [LARGE SCALE GENOMIC DNA]</scope>
    <source>
        <strain evidence="2 3">JCM 13498</strain>
    </source>
</reference>
<dbReference type="Proteomes" id="UP000391834">
    <property type="component" value="Unassembled WGS sequence"/>
</dbReference>